<evidence type="ECO:0000256" key="2">
    <source>
        <dbReference type="ARBA" id="ARBA00022692"/>
    </source>
</evidence>
<feature type="transmembrane region" description="Helical" evidence="5">
    <location>
        <begin position="78"/>
        <end position="99"/>
    </location>
</feature>
<feature type="transmembrane region" description="Helical" evidence="5">
    <location>
        <begin position="6"/>
        <end position="33"/>
    </location>
</feature>
<evidence type="ECO:0000313" key="7">
    <source>
        <dbReference type="Proteomes" id="UP000242869"/>
    </source>
</evidence>
<evidence type="ECO:0000313" key="6">
    <source>
        <dbReference type="EMBL" id="SFN56287.1"/>
    </source>
</evidence>
<accession>A0A1I5A1L0</accession>
<dbReference type="Proteomes" id="UP000242869">
    <property type="component" value="Unassembled WGS sequence"/>
</dbReference>
<dbReference type="PANTHER" id="PTHR38452">
    <property type="entry name" value="UPF0756 MEMBRANE PROTEIN YEAL"/>
    <property type="match status" value="1"/>
</dbReference>
<proteinExistence type="inferred from homology"/>
<evidence type="ECO:0000256" key="3">
    <source>
        <dbReference type="ARBA" id="ARBA00022989"/>
    </source>
</evidence>
<dbReference type="RefSeq" id="WP_091194728.1">
    <property type="nucleotide sequence ID" value="NZ_FOVE01000012.1"/>
</dbReference>
<feature type="transmembrane region" description="Helical" evidence="5">
    <location>
        <begin position="45"/>
        <end position="66"/>
    </location>
</feature>
<comment type="subcellular location">
    <subcellularLocation>
        <location evidence="5">Cell membrane</location>
        <topology evidence="5">Multi-pass membrane protein</topology>
    </subcellularLocation>
</comment>
<keyword evidence="3 5" id="KW-1133">Transmembrane helix</keyword>
<evidence type="ECO:0000256" key="4">
    <source>
        <dbReference type="ARBA" id="ARBA00023136"/>
    </source>
</evidence>
<dbReference type="InterPro" id="IPR007382">
    <property type="entry name" value="UPF0756_TM"/>
</dbReference>
<organism evidence="6 7">
    <name type="scientific">Formivibrio citricus</name>
    <dbReference type="NCBI Taxonomy" id="83765"/>
    <lineage>
        <taxon>Bacteria</taxon>
        <taxon>Pseudomonadati</taxon>
        <taxon>Pseudomonadota</taxon>
        <taxon>Betaproteobacteria</taxon>
        <taxon>Neisseriales</taxon>
        <taxon>Chitinibacteraceae</taxon>
        <taxon>Formivibrio</taxon>
    </lineage>
</organism>
<comment type="similarity">
    <text evidence="5">Belongs to the UPF0756 family.</text>
</comment>
<dbReference type="EMBL" id="FOVE01000012">
    <property type="protein sequence ID" value="SFN56287.1"/>
    <property type="molecule type" value="Genomic_DNA"/>
</dbReference>
<dbReference type="AlphaFoldDB" id="A0A1I5A1L0"/>
<keyword evidence="1 5" id="KW-1003">Cell membrane</keyword>
<dbReference type="GO" id="GO:0005886">
    <property type="term" value="C:plasma membrane"/>
    <property type="evidence" value="ECO:0007669"/>
    <property type="project" value="UniProtKB-SubCell"/>
</dbReference>
<keyword evidence="4 5" id="KW-0472">Membrane</keyword>
<evidence type="ECO:0000256" key="1">
    <source>
        <dbReference type="ARBA" id="ARBA00022475"/>
    </source>
</evidence>
<gene>
    <name evidence="6" type="ORF">SAMN05660284_01769</name>
</gene>
<dbReference type="OrthoDB" id="80306at2"/>
<dbReference type="Pfam" id="PF04284">
    <property type="entry name" value="DUF441"/>
    <property type="match status" value="1"/>
</dbReference>
<dbReference type="PANTHER" id="PTHR38452:SF1">
    <property type="entry name" value="UPF0756 MEMBRANE PROTEIN YEAL"/>
    <property type="match status" value="1"/>
</dbReference>
<reference evidence="7" key="1">
    <citation type="submission" date="2016-10" db="EMBL/GenBank/DDBJ databases">
        <authorList>
            <person name="Varghese N."/>
            <person name="Submissions S."/>
        </authorList>
    </citation>
    <scope>NUCLEOTIDE SEQUENCE [LARGE SCALE GENOMIC DNA]</scope>
    <source>
        <strain evidence="7">DSM 6150</strain>
    </source>
</reference>
<protein>
    <recommendedName>
        <fullName evidence="5">UPF0756 membrane protein SAMN05660284_01769</fullName>
    </recommendedName>
</protein>
<dbReference type="STRING" id="83765.SAMN05660284_01769"/>
<dbReference type="HAMAP" id="MF_01874">
    <property type="entry name" value="UPF0756"/>
    <property type="match status" value="1"/>
</dbReference>
<evidence type="ECO:0000256" key="5">
    <source>
        <dbReference type="HAMAP-Rule" id="MF_01874"/>
    </source>
</evidence>
<keyword evidence="2 5" id="KW-0812">Transmembrane</keyword>
<name>A0A1I5A1L0_9NEIS</name>
<feature type="transmembrane region" description="Helical" evidence="5">
    <location>
        <begin position="111"/>
        <end position="144"/>
    </location>
</feature>
<keyword evidence="7" id="KW-1185">Reference proteome</keyword>
<sequence length="149" mass="15543">MNLENLPILIILFISVLGNNHTVSIAAMALLLIKLLGLHRWLDVIEANGIMVGVTILTAAVLVPVVTGRMDVSAFAKVFKSPTGILALGIGLALAWIAAQGVPYMKASPEAVTALMVGTLVGVCFFRGLAVGPLIAGGMVALLVRFLKL</sequence>